<dbReference type="PROSITE" id="PS01229">
    <property type="entry name" value="COF_2"/>
    <property type="match status" value="1"/>
</dbReference>
<evidence type="ECO:0000313" key="1">
    <source>
        <dbReference type="EMBL" id="KMT59933.1"/>
    </source>
</evidence>
<keyword evidence="2" id="KW-1185">Reference proteome</keyword>
<sequence length="271" mass="30011">MIDTIVTDMDGTLLVSAGDAIHPRNKERLLEWQKDGKNLFLATGRLDLAILPFIHELNITKPVISCNGGLVRDFSTGEILFKSDLALETIERVLDTLRPLNVNYHLYTTKRILGPSNTGKIAFFNEQNKILPENEQVPITITNNPLSELQEGEFPLKILVIEKEATKREQIKETLSTFNLSVLASAANLIDIMNPGIDKAHGLNYLAENGYIDLDKTIAFGDNENDVGMLMLAKTGVAMQNGIPLALERADFVTKTNDEGGLALFLEQHVL</sequence>
<dbReference type="Gene3D" id="3.30.1240.10">
    <property type="match status" value="1"/>
</dbReference>
<name>A0A0J8GGR7_9LIST</name>
<protein>
    <submittedName>
        <fullName evidence="1">HAD-superfamily hydrolase</fullName>
    </submittedName>
</protein>
<organism evidence="1 2">
    <name type="scientific">Listeria fleischmannii 1991</name>
    <dbReference type="NCBI Taxonomy" id="1430899"/>
    <lineage>
        <taxon>Bacteria</taxon>
        <taxon>Bacillati</taxon>
        <taxon>Bacillota</taxon>
        <taxon>Bacilli</taxon>
        <taxon>Bacillales</taxon>
        <taxon>Listeriaceae</taxon>
        <taxon>Listeria</taxon>
    </lineage>
</organism>
<gene>
    <name evidence="1" type="ORF">X560_1487</name>
</gene>
<dbReference type="InterPro" id="IPR006379">
    <property type="entry name" value="HAD-SF_hydro_IIB"/>
</dbReference>
<evidence type="ECO:0000313" key="2">
    <source>
        <dbReference type="Proteomes" id="UP000052258"/>
    </source>
</evidence>
<dbReference type="SFLD" id="SFLDS00003">
    <property type="entry name" value="Haloacid_Dehalogenase"/>
    <property type="match status" value="1"/>
</dbReference>
<dbReference type="PANTHER" id="PTHR10000:SF8">
    <property type="entry name" value="HAD SUPERFAMILY HYDROLASE-LIKE, TYPE 3"/>
    <property type="match status" value="1"/>
</dbReference>
<dbReference type="Proteomes" id="UP000052258">
    <property type="component" value="Unassembled WGS sequence"/>
</dbReference>
<dbReference type="NCBIfam" id="TIGR01484">
    <property type="entry name" value="HAD-SF-IIB"/>
    <property type="match status" value="1"/>
</dbReference>
<dbReference type="Pfam" id="PF08282">
    <property type="entry name" value="Hydrolase_3"/>
    <property type="match status" value="1"/>
</dbReference>
<dbReference type="GO" id="GO:0005829">
    <property type="term" value="C:cytosol"/>
    <property type="evidence" value="ECO:0007669"/>
    <property type="project" value="TreeGrafter"/>
</dbReference>
<dbReference type="InterPro" id="IPR023214">
    <property type="entry name" value="HAD_sf"/>
</dbReference>
<dbReference type="NCBIfam" id="TIGR00099">
    <property type="entry name" value="Cof-subfamily"/>
    <property type="match status" value="1"/>
</dbReference>
<dbReference type="RefSeq" id="WP_007476616.1">
    <property type="nucleotide sequence ID" value="NZ_KQ130614.1"/>
</dbReference>
<dbReference type="Gene3D" id="3.40.50.1000">
    <property type="entry name" value="HAD superfamily/HAD-like"/>
    <property type="match status" value="1"/>
</dbReference>
<dbReference type="EMBL" id="AZHO01000012">
    <property type="protein sequence ID" value="KMT59933.1"/>
    <property type="molecule type" value="Genomic_DNA"/>
</dbReference>
<dbReference type="PATRIC" id="fig|1430899.3.peg.1244"/>
<proteinExistence type="predicted"/>
<dbReference type="GO" id="GO:0000287">
    <property type="term" value="F:magnesium ion binding"/>
    <property type="evidence" value="ECO:0007669"/>
    <property type="project" value="TreeGrafter"/>
</dbReference>
<dbReference type="SUPFAM" id="SSF56784">
    <property type="entry name" value="HAD-like"/>
    <property type="match status" value="1"/>
</dbReference>
<dbReference type="CDD" id="cd07516">
    <property type="entry name" value="HAD_Pase"/>
    <property type="match status" value="1"/>
</dbReference>
<dbReference type="OrthoDB" id="9806027at2"/>
<keyword evidence="1" id="KW-0378">Hydrolase</keyword>
<dbReference type="InterPro" id="IPR000150">
    <property type="entry name" value="Cof"/>
</dbReference>
<dbReference type="AlphaFoldDB" id="A0A0J8GGR7"/>
<dbReference type="PANTHER" id="PTHR10000">
    <property type="entry name" value="PHOSPHOSERINE PHOSPHATASE"/>
    <property type="match status" value="1"/>
</dbReference>
<reference evidence="1 2" key="1">
    <citation type="journal article" date="2015" name="Genome Biol. Evol.">
        <title>Comparative Genomics of Listeria Sensu Lato: Genus-Wide Differences in Evolutionary Dynamics and the Progressive Gain of Complex, Potentially Pathogenicity-Related Traits through Lateral Gene Transfer.</title>
        <authorList>
            <person name="Chiara M."/>
            <person name="Caruso M."/>
            <person name="D'Erchia A.M."/>
            <person name="Manzari C."/>
            <person name="Fraccalvieri R."/>
            <person name="Goffredo E."/>
            <person name="Latorre L."/>
            <person name="Miccolupo A."/>
            <person name="Padalino I."/>
            <person name="Santagada G."/>
            <person name="Chiocco D."/>
            <person name="Pesole G."/>
            <person name="Horner D.S."/>
            <person name="Parisi A."/>
        </authorList>
    </citation>
    <scope>NUCLEOTIDE SEQUENCE [LARGE SCALE GENOMIC DNA]</scope>
    <source>
        <strain evidence="1 2">1991</strain>
    </source>
</reference>
<dbReference type="GO" id="GO:0016791">
    <property type="term" value="F:phosphatase activity"/>
    <property type="evidence" value="ECO:0007669"/>
    <property type="project" value="TreeGrafter"/>
</dbReference>
<dbReference type="InterPro" id="IPR036412">
    <property type="entry name" value="HAD-like_sf"/>
</dbReference>
<dbReference type="SFLD" id="SFLDG01140">
    <property type="entry name" value="C2.B:_Phosphomannomutase_and_P"/>
    <property type="match status" value="1"/>
</dbReference>
<comment type="caution">
    <text evidence="1">The sequence shown here is derived from an EMBL/GenBank/DDBJ whole genome shotgun (WGS) entry which is preliminary data.</text>
</comment>
<accession>A0A0J8GGR7</accession>